<dbReference type="InterPro" id="IPR028098">
    <property type="entry name" value="Glyco_trans_4-like_N"/>
</dbReference>
<comment type="caution">
    <text evidence="5">The sequence shown here is derived from an EMBL/GenBank/DDBJ whole genome shotgun (WGS) entry which is preliminary data.</text>
</comment>
<organism evidence="5 6">
    <name type="scientific">Agromyces humatus</name>
    <dbReference type="NCBI Taxonomy" id="279573"/>
    <lineage>
        <taxon>Bacteria</taxon>
        <taxon>Bacillati</taxon>
        <taxon>Actinomycetota</taxon>
        <taxon>Actinomycetes</taxon>
        <taxon>Micrococcales</taxon>
        <taxon>Microbacteriaceae</taxon>
        <taxon>Agromyces</taxon>
    </lineage>
</organism>
<dbReference type="Pfam" id="PF13692">
    <property type="entry name" value="Glyco_trans_1_4"/>
    <property type="match status" value="1"/>
</dbReference>
<protein>
    <recommendedName>
        <fullName evidence="1">D-inositol 3-phosphate glycosyltransferase</fullName>
    </recommendedName>
</protein>
<dbReference type="InterPro" id="IPR050194">
    <property type="entry name" value="Glycosyltransferase_grp1"/>
</dbReference>
<evidence type="ECO:0000313" key="6">
    <source>
        <dbReference type="Proteomes" id="UP001500506"/>
    </source>
</evidence>
<dbReference type="Proteomes" id="UP001500506">
    <property type="component" value="Unassembled WGS sequence"/>
</dbReference>
<sequence>MRVVITSRIYAPEPAAAAYRLSALAEALAARGDRVTVLTTKPSARAGDARIDDAVHELPNVWVRRAPVLRDRTGQVRGYLQYLSFDVPLFFRLLFARRSDVVVTEPPPTTGFVVRLVCALRRTPYVYYAADIWSDAAESTGAPGFVVRVVRGLERWALRGARHVIAVTDGVAERVRNLAGHERVTVVRNGIDTRVFTPDGPVVDAPPTAVYAGTTSEWQGADLFVRAWPTVLAAIPGARLVFLGQGSAWEELRQLARAHAPESIEFHDLVPPAEAATWLRSARAGLVSLKPGQGYDFAFPTKVYAALACGTPVVYAGPGAAVAVIEDDRLGHAVDYDAVEVASALIEALGRDRGSDAARLAAWTTEHASIAATARVAADIVRQNARERSA</sequence>
<dbReference type="PANTHER" id="PTHR45947">
    <property type="entry name" value="SULFOQUINOVOSYL TRANSFERASE SQD2"/>
    <property type="match status" value="1"/>
</dbReference>
<evidence type="ECO:0000313" key="5">
    <source>
        <dbReference type="EMBL" id="GAA1749528.1"/>
    </source>
</evidence>
<evidence type="ECO:0000259" key="4">
    <source>
        <dbReference type="Pfam" id="PF13579"/>
    </source>
</evidence>
<evidence type="ECO:0000256" key="3">
    <source>
        <dbReference type="ARBA" id="ARBA00022679"/>
    </source>
</evidence>
<keyword evidence="6" id="KW-1185">Reference proteome</keyword>
<gene>
    <name evidence="5" type="ORF">GCM10009747_03480</name>
</gene>
<dbReference type="Pfam" id="PF13579">
    <property type="entry name" value="Glyco_trans_4_4"/>
    <property type="match status" value="1"/>
</dbReference>
<reference evidence="6" key="1">
    <citation type="journal article" date="2019" name="Int. J. Syst. Evol. Microbiol.">
        <title>The Global Catalogue of Microorganisms (GCM) 10K type strain sequencing project: providing services to taxonomists for standard genome sequencing and annotation.</title>
        <authorList>
            <consortium name="The Broad Institute Genomics Platform"/>
            <consortium name="The Broad Institute Genome Sequencing Center for Infectious Disease"/>
            <person name="Wu L."/>
            <person name="Ma J."/>
        </authorList>
    </citation>
    <scope>NUCLEOTIDE SEQUENCE [LARGE SCALE GENOMIC DNA]</scope>
    <source>
        <strain evidence="6">JCM 14319</strain>
    </source>
</reference>
<dbReference type="CDD" id="cd03794">
    <property type="entry name" value="GT4_WbuB-like"/>
    <property type="match status" value="1"/>
</dbReference>
<proteinExistence type="predicted"/>
<dbReference type="PANTHER" id="PTHR45947:SF3">
    <property type="entry name" value="SULFOQUINOVOSYL TRANSFERASE SQD2"/>
    <property type="match status" value="1"/>
</dbReference>
<feature type="domain" description="Glycosyltransferase subfamily 4-like N-terminal" evidence="4">
    <location>
        <begin position="18"/>
        <end position="190"/>
    </location>
</feature>
<keyword evidence="3" id="KW-0808">Transferase</keyword>
<name>A0ABP4WAZ2_9MICO</name>
<evidence type="ECO:0000256" key="1">
    <source>
        <dbReference type="ARBA" id="ARBA00021292"/>
    </source>
</evidence>
<dbReference type="Gene3D" id="3.40.50.2000">
    <property type="entry name" value="Glycogen Phosphorylase B"/>
    <property type="match status" value="2"/>
</dbReference>
<keyword evidence="2" id="KW-0328">Glycosyltransferase</keyword>
<dbReference type="SUPFAM" id="SSF53756">
    <property type="entry name" value="UDP-Glycosyltransferase/glycogen phosphorylase"/>
    <property type="match status" value="1"/>
</dbReference>
<dbReference type="EMBL" id="BAAANH010000001">
    <property type="protein sequence ID" value="GAA1749528.1"/>
    <property type="molecule type" value="Genomic_DNA"/>
</dbReference>
<evidence type="ECO:0000256" key="2">
    <source>
        <dbReference type="ARBA" id="ARBA00022676"/>
    </source>
</evidence>
<accession>A0ABP4WAZ2</accession>